<dbReference type="Proteomes" id="UP000001411">
    <property type="component" value="Chromosome"/>
</dbReference>
<evidence type="ECO:0000313" key="2">
    <source>
        <dbReference type="Proteomes" id="UP000001411"/>
    </source>
</evidence>
<accession>A0A0H2VFU4</accession>
<protein>
    <submittedName>
        <fullName evidence="1">Uncharacterized protein</fullName>
    </submittedName>
</protein>
<proteinExistence type="predicted"/>
<evidence type="ECO:0000313" key="1">
    <source>
        <dbReference type="EMBL" id="AAO04336.1"/>
    </source>
</evidence>
<dbReference type="EMBL" id="AE015929">
    <property type="protein sequence ID" value="AAO04336.1"/>
    <property type="molecule type" value="Genomic_DNA"/>
</dbReference>
<organism evidence="1 2">
    <name type="scientific">Staphylococcus epidermidis (strain ATCC 12228 / FDA PCI 1200)</name>
    <dbReference type="NCBI Taxonomy" id="176280"/>
    <lineage>
        <taxon>Bacteria</taxon>
        <taxon>Bacillati</taxon>
        <taxon>Bacillota</taxon>
        <taxon>Bacilli</taxon>
        <taxon>Bacillales</taxon>
        <taxon>Staphylococcaceae</taxon>
        <taxon>Staphylococcus</taxon>
    </lineage>
</organism>
<dbReference type="OrthoDB" id="9879161at2"/>
<name>A0A0H2VFU4_STAES</name>
<dbReference type="HOGENOM" id="CLU_3405605_0_0_9"/>
<reference evidence="1 2" key="1">
    <citation type="journal article" date="2003" name="Mol. Microbiol.">
        <title>Genome-based analysis of virulence genes in a non-biofilm-forming Staphylococcus epidermidis strain (ATCC 12228).</title>
        <authorList>
            <person name="Zhang Y.Q."/>
            <person name="Ren S.X."/>
            <person name="Li H.L."/>
            <person name="Wang Y.X."/>
            <person name="Fu G."/>
            <person name="Yang J."/>
            <person name="Qin Z.Q."/>
            <person name="Miao Y.G."/>
            <person name="Wang W.Y."/>
            <person name="Chen R.S."/>
            <person name="Shen Y."/>
            <person name="Chen Z."/>
            <person name="Yuan Z.H."/>
            <person name="Zhao G.P."/>
            <person name="Qu D."/>
            <person name="Danchin A."/>
            <person name="Wen Y.M."/>
        </authorList>
    </citation>
    <scope>NUCLEOTIDE SEQUENCE [LARGE SCALE GENOMIC DNA]</scope>
    <source>
        <strain evidence="2">ATCC 12228 / FDA PCI 1200</strain>
    </source>
</reference>
<sequence length="30" mass="3570">MVILVFSLIFIFTDNYLVYQSKSIKEDVMI</sequence>
<dbReference type="KEGG" id="sep:SE_0739"/>
<dbReference type="AlphaFoldDB" id="A0A0H2VFU4"/>
<gene>
    <name evidence="1" type="ordered locus">SE_0739</name>
</gene>